<gene>
    <name evidence="1" type="ORF">HRI_004327200</name>
</gene>
<comment type="caution">
    <text evidence="1">The sequence shown here is derived from an EMBL/GenBank/DDBJ whole genome shotgun (WGS) entry which is preliminary data.</text>
</comment>
<reference evidence="1" key="1">
    <citation type="submission" date="2023-05" db="EMBL/GenBank/DDBJ databases">
        <title>Genome and transcriptome analyses reveal genes involved in the formation of fine ridges on petal epidermal cells in Hibiscus trionum.</title>
        <authorList>
            <person name="Koshimizu S."/>
            <person name="Masuda S."/>
            <person name="Ishii T."/>
            <person name="Shirasu K."/>
            <person name="Hoshino A."/>
            <person name="Arita M."/>
        </authorList>
    </citation>
    <scope>NUCLEOTIDE SEQUENCE</scope>
    <source>
        <strain evidence="1">Hamamatsu line</strain>
    </source>
</reference>
<organism evidence="1 2">
    <name type="scientific">Hibiscus trionum</name>
    <name type="common">Flower of an hour</name>
    <dbReference type="NCBI Taxonomy" id="183268"/>
    <lineage>
        <taxon>Eukaryota</taxon>
        <taxon>Viridiplantae</taxon>
        <taxon>Streptophyta</taxon>
        <taxon>Embryophyta</taxon>
        <taxon>Tracheophyta</taxon>
        <taxon>Spermatophyta</taxon>
        <taxon>Magnoliopsida</taxon>
        <taxon>eudicotyledons</taxon>
        <taxon>Gunneridae</taxon>
        <taxon>Pentapetalae</taxon>
        <taxon>rosids</taxon>
        <taxon>malvids</taxon>
        <taxon>Malvales</taxon>
        <taxon>Malvaceae</taxon>
        <taxon>Malvoideae</taxon>
        <taxon>Hibiscus</taxon>
    </lineage>
</organism>
<evidence type="ECO:0000313" key="2">
    <source>
        <dbReference type="Proteomes" id="UP001165190"/>
    </source>
</evidence>
<dbReference type="AlphaFoldDB" id="A0A9W7MP68"/>
<accession>A0A9W7MP68</accession>
<sequence length="107" mass="12467">MPLLGSVEFVLNQILVSTQMGQPRMNLRAYLCCWRALPADMTRVVWFRQCVNPTMRSGCLSRHSQRKVRRLSVRYSYYKVLSKDEAKRPVGFGRHTMADRDITTNLT</sequence>
<dbReference type="EMBL" id="BSYR01000045">
    <property type="protein sequence ID" value="GMJ06580.1"/>
    <property type="molecule type" value="Genomic_DNA"/>
</dbReference>
<proteinExistence type="predicted"/>
<name>A0A9W7MP68_HIBTR</name>
<protein>
    <submittedName>
        <fullName evidence="1">Uncharacterized protein</fullName>
    </submittedName>
</protein>
<keyword evidence="2" id="KW-1185">Reference proteome</keyword>
<dbReference type="Proteomes" id="UP001165190">
    <property type="component" value="Unassembled WGS sequence"/>
</dbReference>
<evidence type="ECO:0000313" key="1">
    <source>
        <dbReference type="EMBL" id="GMJ06580.1"/>
    </source>
</evidence>